<dbReference type="EMBL" id="GBXM01018945">
    <property type="protein sequence ID" value="JAH89632.1"/>
    <property type="molecule type" value="Transcribed_RNA"/>
</dbReference>
<evidence type="ECO:0000256" key="1">
    <source>
        <dbReference type="SAM" id="MobiDB-lite"/>
    </source>
</evidence>
<dbReference type="AlphaFoldDB" id="A0A0E9WGY3"/>
<sequence length="79" mass="8736">MMSVRAGLGKGSILRSVRVRLILRLKLKLFLPLHVAMSAQDAQVAAVHRQQHHGSREQLVSHVSHPLPRNHGDGSSLTF</sequence>
<proteinExistence type="predicted"/>
<protein>
    <submittedName>
        <fullName evidence="2">Uncharacterized protein</fullName>
    </submittedName>
</protein>
<feature type="region of interest" description="Disordered" evidence="1">
    <location>
        <begin position="47"/>
        <end position="79"/>
    </location>
</feature>
<organism evidence="2">
    <name type="scientific">Anguilla anguilla</name>
    <name type="common">European freshwater eel</name>
    <name type="synonym">Muraena anguilla</name>
    <dbReference type="NCBI Taxonomy" id="7936"/>
    <lineage>
        <taxon>Eukaryota</taxon>
        <taxon>Metazoa</taxon>
        <taxon>Chordata</taxon>
        <taxon>Craniata</taxon>
        <taxon>Vertebrata</taxon>
        <taxon>Euteleostomi</taxon>
        <taxon>Actinopterygii</taxon>
        <taxon>Neopterygii</taxon>
        <taxon>Teleostei</taxon>
        <taxon>Anguilliformes</taxon>
        <taxon>Anguillidae</taxon>
        <taxon>Anguilla</taxon>
    </lineage>
</organism>
<reference evidence="2" key="1">
    <citation type="submission" date="2014-11" db="EMBL/GenBank/DDBJ databases">
        <authorList>
            <person name="Amaro Gonzalez C."/>
        </authorList>
    </citation>
    <scope>NUCLEOTIDE SEQUENCE</scope>
</reference>
<reference evidence="2" key="2">
    <citation type="journal article" date="2015" name="Fish Shellfish Immunol.">
        <title>Early steps in the European eel (Anguilla anguilla)-Vibrio vulnificus interaction in the gills: Role of the RtxA13 toxin.</title>
        <authorList>
            <person name="Callol A."/>
            <person name="Pajuelo D."/>
            <person name="Ebbesson L."/>
            <person name="Teles M."/>
            <person name="MacKenzie S."/>
            <person name="Amaro C."/>
        </authorList>
    </citation>
    <scope>NUCLEOTIDE SEQUENCE</scope>
</reference>
<evidence type="ECO:0000313" key="2">
    <source>
        <dbReference type="EMBL" id="JAH89632.1"/>
    </source>
</evidence>
<name>A0A0E9WGY3_ANGAN</name>
<accession>A0A0E9WGY3</accession>